<dbReference type="SUPFAM" id="SSF53756">
    <property type="entry name" value="UDP-Glycosyltransferase/glycogen phosphorylase"/>
    <property type="match status" value="1"/>
</dbReference>
<protein>
    <submittedName>
        <fullName evidence="2">Glycosyltransferase</fullName>
        <ecNumber evidence="2">2.4.-.-</ecNumber>
    </submittedName>
</protein>
<evidence type="ECO:0000313" key="3">
    <source>
        <dbReference type="Proteomes" id="UP001595711"/>
    </source>
</evidence>
<keyword evidence="2" id="KW-0808">Transferase</keyword>
<reference evidence="3" key="1">
    <citation type="journal article" date="2019" name="Int. J. Syst. Evol. Microbiol.">
        <title>The Global Catalogue of Microorganisms (GCM) 10K type strain sequencing project: providing services to taxonomists for standard genome sequencing and annotation.</title>
        <authorList>
            <consortium name="The Broad Institute Genomics Platform"/>
            <consortium name="The Broad Institute Genome Sequencing Center for Infectious Disease"/>
            <person name="Wu L."/>
            <person name="Ma J."/>
        </authorList>
    </citation>
    <scope>NUCLEOTIDE SEQUENCE [LARGE SCALE GENOMIC DNA]</scope>
    <source>
        <strain evidence="3">KCTC 42182</strain>
    </source>
</reference>
<keyword evidence="3" id="KW-1185">Reference proteome</keyword>
<proteinExistence type="predicted"/>
<gene>
    <name evidence="2" type="ORF">ACFOOQ_22410</name>
</gene>
<evidence type="ECO:0000259" key="1">
    <source>
        <dbReference type="Pfam" id="PF13524"/>
    </source>
</evidence>
<accession>A0ABV7VL96</accession>
<dbReference type="GO" id="GO:0016757">
    <property type="term" value="F:glycosyltransferase activity"/>
    <property type="evidence" value="ECO:0007669"/>
    <property type="project" value="UniProtKB-KW"/>
</dbReference>
<name>A0ABV7VL96_9PROT</name>
<comment type="caution">
    <text evidence="2">The sequence shown here is derived from an EMBL/GenBank/DDBJ whole genome shotgun (WGS) entry which is preliminary data.</text>
</comment>
<sequence>MRIAIIDTYYPRFVASHYRLNSGISRLSYREQQKKLLDACFGTSDFYSRHLNNLGCEAHDLIVNCVQLQQTWARENDVPVSTLALKVPHRAFRLPVVGPWLSSLPGLLDVAVAHVRALKPDVLYCQDLSFFPGEVLQQLKKHVGLVVGQIASPLPPESFLRGYDLILTSFPHFVPRLRESGMASEYFRIGFDERVLSMLDDVKRDVGVSFVGGISRHHGKALPLLEHIARNTDIRFFGYGAGNLPRSSPIRRRHGGEVWGLDMYRALARSRITLNRHINVAENNANNMRLYEATGVGTLLLTDRKDNLGELFEIGSEVVAYSSAEEAVELIQYYLAHPEDAQAIARAGQARTLREHTYRHRMEELVPVLERYLRAQHP</sequence>
<dbReference type="InterPro" id="IPR055259">
    <property type="entry name" value="YkvP/CgeB_Glyco_trans-like"/>
</dbReference>
<dbReference type="EMBL" id="JBHRYJ010000008">
    <property type="protein sequence ID" value="MFC3678315.1"/>
    <property type="molecule type" value="Genomic_DNA"/>
</dbReference>
<dbReference type="Proteomes" id="UP001595711">
    <property type="component" value="Unassembled WGS sequence"/>
</dbReference>
<dbReference type="EC" id="2.4.-.-" evidence="2"/>
<feature type="domain" description="Spore protein YkvP/CgeB glycosyl transferase-like" evidence="1">
    <location>
        <begin position="224"/>
        <end position="365"/>
    </location>
</feature>
<keyword evidence="2" id="KW-0328">Glycosyltransferase</keyword>
<organism evidence="2 3">
    <name type="scientific">Ferrovibrio xuzhouensis</name>
    <dbReference type="NCBI Taxonomy" id="1576914"/>
    <lineage>
        <taxon>Bacteria</taxon>
        <taxon>Pseudomonadati</taxon>
        <taxon>Pseudomonadota</taxon>
        <taxon>Alphaproteobacteria</taxon>
        <taxon>Rhodospirillales</taxon>
        <taxon>Rhodospirillaceae</taxon>
        <taxon>Ferrovibrio</taxon>
    </lineage>
</organism>
<dbReference type="Pfam" id="PF13524">
    <property type="entry name" value="Glyco_trans_1_2"/>
    <property type="match status" value="1"/>
</dbReference>
<evidence type="ECO:0000313" key="2">
    <source>
        <dbReference type="EMBL" id="MFC3678315.1"/>
    </source>
</evidence>
<dbReference type="RefSeq" id="WP_379729939.1">
    <property type="nucleotide sequence ID" value="NZ_JBHRYJ010000008.1"/>
</dbReference>